<keyword evidence="2" id="KW-1185">Reference proteome</keyword>
<protein>
    <submittedName>
        <fullName evidence="1">Uncharacterized protein</fullName>
    </submittedName>
</protein>
<evidence type="ECO:0000313" key="1">
    <source>
        <dbReference type="EMBL" id="MCC8620564.1"/>
    </source>
</evidence>
<comment type="caution">
    <text evidence="1">The sequence shown here is derived from an EMBL/GenBank/DDBJ whole genome shotgun (WGS) entry which is preliminary data.</text>
</comment>
<organism evidence="1 2">
    <name type="scientific">Xanthomonas vesicatoria</name>
    <dbReference type="NCBI Taxonomy" id="56460"/>
    <lineage>
        <taxon>Bacteria</taxon>
        <taxon>Pseudomonadati</taxon>
        <taxon>Pseudomonadota</taxon>
        <taxon>Gammaproteobacteria</taxon>
        <taxon>Lysobacterales</taxon>
        <taxon>Lysobacteraceae</taxon>
        <taxon>Xanthomonas</taxon>
    </lineage>
</organism>
<proteinExistence type="predicted"/>
<dbReference type="RefSeq" id="WP_081375691.1">
    <property type="nucleotide sequence ID" value="NZ_CP018468.1"/>
</dbReference>
<dbReference type="EMBL" id="JAJIUN010000001">
    <property type="protein sequence ID" value="MCC8620564.1"/>
    <property type="molecule type" value="Genomic_DNA"/>
</dbReference>
<sequence>MVSTSVETTVPYSLTPEDLASVSDVEMAFATERLLPAYEQVPQEFRVGNLYTQLASAIFFQQPLPDARLVLKPGFSAEPLRRAVQAHLRSWGPKHEHKIAGVGYMIACACELHQDAG</sequence>
<accession>A0ABS8L498</accession>
<reference evidence="1" key="1">
    <citation type="submission" date="2021-11" db="EMBL/GenBank/DDBJ databases">
        <title>Genome resources and taxonomic validation of 89 Xanthomonas strains.</title>
        <authorList>
            <person name="Tambong J.T."/>
        </authorList>
    </citation>
    <scope>NUCLEOTIDE SEQUENCE</scope>
    <source>
        <strain evidence="1">Bv 5-4A</strain>
    </source>
</reference>
<evidence type="ECO:0000313" key="2">
    <source>
        <dbReference type="Proteomes" id="UP001430544"/>
    </source>
</evidence>
<dbReference type="Proteomes" id="UP001430544">
    <property type="component" value="Unassembled WGS sequence"/>
</dbReference>
<gene>
    <name evidence="1" type="ORF">LN473_00850</name>
</gene>
<name>A0ABS8L498_9XANT</name>